<reference evidence="2 3" key="1">
    <citation type="journal article" date="2013" name="Biodegradation">
        <title>Quantitative proteomic analysis of ibuprofen-degrading Patulibacter sp. strain I11.</title>
        <authorList>
            <person name="Almeida B."/>
            <person name="Kjeldal H."/>
            <person name="Lolas I."/>
            <person name="Knudsen A.D."/>
            <person name="Carvalho G."/>
            <person name="Nielsen K.L."/>
            <person name="Barreto Crespo M.T."/>
            <person name="Stensballe A."/>
            <person name="Nielsen J.L."/>
        </authorList>
    </citation>
    <scope>NUCLEOTIDE SEQUENCE [LARGE SCALE GENOMIC DNA]</scope>
    <source>
        <strain evidence="2 3">I11</strain>
    </source>
</reference>
<accession>H0EA78</accession>
<proteinExistence type="predicted"/>
<gene>
    <name evidence="2" type="ORF">PAI11_37520</name>
</gene>
<feature type="region of interest" description="Disordered" evidence="1">
    <location>
        <begin position="34"/>
        <end position="66"/>
    </location>
</feature>
<sequence length="128" mass="13869">MPRQKAQTTTKQITRGPRKGQVVEIYVKSGTEVRRKTGVRGEDHTRVYSGSGTNRQRGNPRAGRKFTTTTNAKGQVAHVYADGTEVVVRGANKRRAVGAGRKIRAAAAANKGKAKTRVGTKPKAKRSK</sequence>
<feature type="compositionally biased region" description="Polar residues" evidence="1">
    <location>
        <begin position="48"/>
        <end position="57"/>
    </location>
</feature>
<dbReference type="Proteomes" id="UP000005143">
    <property type="component" value="Unassembled WGS sequence"/>
</dbReference>
<feature type="compositionally biased region" description="Basic residues" evidence="1">
    <location>
        <begin position="112"/>
        <end position="128"/>
    </location>
</feature>
<evidence type="ECO:0000313" key="2">
    <source>
        <dbReference type="EMBL" id="EHN09418.1"/>
    </source>
</evidence>
<feature type="compositionally biased region" description="Basic and acidic residues" evidence="1">
    <location>
        <begin position="34"/>
        <end position="46"/>
    </location>
</feature>
<protein>
    <submittedName>
        <fullName evidence="2">Uncharacterized protein</fullName>
    </submittedName>
</protein>
<dbReference type="AlphaFoldDB" id="H0EA78"/>
<keyword evidence="3" id="KW-1185">Reference proteome</keyword>
<name>H0EA78_9ACTN</name>
<evidence type="ECO:0000256" key="1">
    <source>
        <dbReference type="SAM" id="MobiDB-lite"/>
    </source>
</evidence>
<evidence type="ECO:0000313" key="3">
    <source>
        <dbReference type="Proteomes" id="UP000005143"/>
    </source>
</evidence>
<dbReference type="RefSeq" id="WP_007578188.1">
    <property type="nucleotide sequence ID" value="NZ_AGUD01000292.1"/>
</dbReference>
<dbReference type="EMBL" id="AGUD01000292">
    <property type="protein sequence ID" value="EHN09418.1"/>
    <property type="molecule type" value="Genomic_DNA"/>
</dbReference>
<organism evidence="2 3">
    <name type="scientific">Patulibacter medicamentivorans</name>
    <dbReference type="NCBI Taxonomy" id="1097667"/>
    <lineage>
        <taxon>Bacteria</taxon>
        <taxon>Bacillati</taxon>
        <taxon>Actinomycetota</taxon>
        <taxon>Thermoleophilia</taxon>
        <taxon>Solirubrobacterales</taxon>
        <taxon>Patulibacteraceae</taxon>
        <taxon>Patulibacter</taxon>
    </lineage>
</organism>
<feature type="region of interest" description="Disordered" evidence="1">
    <location>
        <begin position="102"/>
        <end position="128"/>
    </location>
</feature>
<comment type="caution">
    <text evidence="2">The sequence shown here is derived from an EMBL/GenBank/DDBJ whole genome shotgun (WGS) entry which is preliminary data.</text>
</comment>